<dbReference type="SUPFAM" id="SSF53187">
    <property type="entry name" value="Zn-dependent exopeptidases"/>
    <property type="match status" value="1"/>
</dbReference>
<dbReference type="GO" id="GO:0006526">
    <property type="term" value="P:L-arginine biosynthetic process"/>
    <property type="evidence" value="ECO:0007669"/>
    <property type="project" value="TreeGrafter"/>
</dbReference>
<sequence>MSKADRGLFEDLWAQWQTETEYLCKIQTWRGTSETEPQVKTNLMACRQYIFGIATDFNNTIKHHKLVPFQWCMKGETTKEDPSDEDILSSDFWVFGFRVGPDSAENKLALICHLDTVPATENEEWKPFDPVVREREYPGGTVSPQDFLVCRGGIDDKGPAASAFLTVRGLVQTYDESDVFSNTQLELIFDTSEETNMSTPKYMAASPRNPDFGVVYDAMWIVRAEKGGERPKFFVDAPTSAPSDSKLYISSLISSPDNSCNTIPDWAEARICGDSASLDAFLSSVQQDFQDFEYDDPAYHRGTLDSRPIFSANGSLEAVVLKIGVEGAQHGSAPDENREKGVNPFVSLANFLGGLSDQGRFEVNGYTSMTKFIKWTWGTYAFGEGENTKDVLYKFDDIFQEGNGTTYAVTKLSTTKVTDKTAEEIKLEIDIRYALPHHKEQWDGVTEGELEGASTFSEDFGDLVMQFNKENPNEPSVRLETDTIFGPDIRDPEQNENYQKAIAAYMNVMKEKPKLLAIGGGTDAKGITTLIAMGPLFDTRMGMPISYHGINEGAPIIDMKRSTEILYNVFAEELESPSHQGLGKREKQTRSLKAVAALDRLHARGRKHCCSR</sequence>
<protein>
    <submittedName>
        <fullName evidence="1">Uncharacterized protein</fullName>
    </submittedName>
</protein>
<dbReference type="GO" id="GO:0008777">
    <property type="term" value="F:acetylornithine deacetylase activity"/>
    <property type="evidence" value="ECO:0007669"/>
    <property type="project" value="TreeGrafter"/>
</dbReference>
<dbReference type="EMBL" id="NBIV01000038">
    <property type="protein sequence ID" value="PXF46460.1"/>
    <property type="molecule type" value="Genomic_DNA"/>
</dbReference>
<dbReference type="Pfam" id="PF01546">
    <property type="entry name" value="Peptidase_M20"/>
    <property type="match status" value="1"/>
</dbReference>
<dbReference type="Gene3D" id="3.40.630.10">
    <property type="entry name" value="Zn peptidases"/>
    <property type="match status" value="1"/>
</dbReference>
<evidence type="ECO:0000313" key="2">
    <source>
        <dbReference type="Proteomes" id="UP000247409"/>
    </source>
</evidence>
<dbReference type="InterPro" id="IPR050072">
    <property type="entry name" value="Peptidase_M20A"/>
</dbReference>
<dbReference type="OrthoDB" id="7832001at2759"/>
<dbReference type="InterPro" id="IPR002933">
    <property type="entry name" value="Peptidase_M20"/>
</dbReference>
<name>A0A2V3IZA4_9FLOR</name>
<keyword evidence="2" id="KW-1185">Reference proteome</keyword>
<gene>
    <name evidence="1" type="ORF">BWQ96_03785</name>
</gene>
<dbReference type="AlphaFoldDB" id="A0A2V3IZA4"/>
<dbReference type="PANTHER" id="PTHR43808">
    <property type="entry name" value="ACETYLORNITHINE DEACETYLASE"/>
    <property type="match status" value="1"/>
</dbReference>
<organism evidence="1 2">
    <name type="scientific">Gracilariopsis chorda</name>
    <dbReference type="NCBI Taxonomy" id="448386"/>
    <lineage>
        <taxon>Eukaryota</taxon>
        <taxon>Rhodophyta</taxon>
        <taxon>Florideophyceae</taxon>
        <taxon>Rhodymeniophycidae</taxon>
        <taxon>Gracilariales</taxon>
        <taxon>Gracilariaceae</taxon>
        <taxon>Gracilariopsis</taxon>
    </lineage>
</organism>
<dbReference type="PANTHER" id="PTHR43808:SF31">
    <property type="entry name" value="N-ACETYL-L-CITRULLINE DEACETYLASE"/>
    <property type="match status" value="1"/>
</dbReference>
<accession>A0A2V3IZA4</accession>
<reference evidence="1 2" key="1">
    <citation type="journal article" date="2018" name="Mol. Biol. Evol.">
        <title>Analysis of the draft genome of the red seaweed Gracilariopsis chorda provides insights into genome size evolution in Rhodophyta.</title>
        <authorList>
            <person name="Lee J."/>
            <person name="Yang E.C."/>
            <person name="Graf L."/>
            <person name="Yang J.H."/>
            <person name="Qiu H."/>
            <person name="Zel Zion U."/>
            <person name="Chan C.X."/>
            <person name="Stephens T.G."/>
            <person name="Weber A.P.M."/>
            <person name="Boo G.H."/>
            <person name="Boo S.M."/>
            <person name="Kim K.M."/>
            <person name="Shin Y."/>
            <person name="Jung M."/>
            <person name="Lee S.J."/>
            <person name="Yim H.S."/>
            <person name="Lee J.H."/>
            <person name="Bhattacharya D."/>
            <person name="Yoon H.S."/>
        </authorList>
    </citation>
    <scope>NUCLEOTIDE SEQUENCE [LARGE SCALE GENOMIC DNA]</scope>
    <source>
        <strain evidence="1 2">SKKU-2015</strain>
        <tissue evidence="1">Whole body</tissue>
    </source>
</reference>
<evidence type="ECO:0000313" key="1">
    <source>
        <dbReference type="EMBL" id="PXF46460.1"/>
    </source>
</evidence>
<dbReference type="Proteomes" id="UP000247409">
    <property type="component" value="Unassembled WGS sequence"/>
</dbReference>
<dbReference type="Gene3D" id="3.30.70.360">
    <property type="match status" value="2"/>
</dbReference>
<proteinExistence type="predicted"/>
<comment type="caution">
    <text evidence="1">The sequence shown here is derived from an EMBL/GenBank/DDBJ whole genome shotgun (WGS) entry which is preliminary data.</text>
</comment>